<accession>T5LVD3</accession>
<feature type="region of interest" description="Disordered" evidence="10">
    <location>
        <begin position="1"/>
        <end position="47"/>
    </location>
</feature>
<dbReference type="EMBL" id="ACRE02000065">
    <property type="protein sequence ID" value="EQM96837.1"/>
    <property type="molecule type" value="Genomic_DNA"/>
</dbReference>
<evidence type="ECO:0000256" key="7">
    <source>
        <dbReference type="ARBA" id="ARBA00022840"/>
    </source>
</evidence>
<dbReference type="SUPFAM" id="SSF81301">
    <property type="entry name" value="Nucleotidyltransferase"/>
    <property type="match status" value="1"/>
</dbReference>
<dbReference type="InterPro" id="IPR001387">
    <property type="entry name" value="Cro/C1-type_HTH"/>
</dbReference>
<evidence type="ECO:0000256" key="1">
    <source>
        <dbReference type="ARBA" id="ARBA00001946"/>
    </source>
</evidence>
<comment type="cofactor">
    <cofactor evidence="1">
        <name>Mg(2+)</name>
        <dbReference type="ChEBI" id="CHEBI:18420"/>
    </cofactor>
</comment>
<dbReference type="InterPro" id="IPR052038">
    <property type="entry name" value="Type-VII_TA_antitoxin"/>
</dbReference>
<evidence type="ECO:0000256" key="9">
    <source>
        <dbReference type="ARBA" id="ARBA00038276"/>
    </source>
</evidence>
<dbReference type="HOGENOM" id="CLU_1084312_0_0_11"/>
<reference evidence="12 13" key="2">
    <citation type="submission" date="2011-10" db="EMBL/GenBank/DDBJ databases">
        <title>The Genome Sequence of Actinomyces viscosus C505.</title>
        <authorList>
            <consortium name="The Broad Institute Genome Sequencing Platform"/>
            <consortium name="The Broad Institute Genome Sequencing Center for Infectious Disease"/>
            <person name="Earl A."/>
            <person name="Ward D."/>
            <person name="Feldgarden M."/>
            <person name="Gevers D."/>
            <person name="Sibley C.D."/>
            <person name="Field T.R."/>
            <person name="Grinwis M."/>
            <person name="Eshaghurshan C.S."/>
            <person name="Surette M.G."/>
            <person name="Young S.K."/>
            <person name="Zeng Q."/>
            <person name="Gargeya S."/>
            <person name="Fitzgerald M."/>
            <person name="Haas B."/>
            <person name="Abouelleil A."/>
            <person name="Alvarado L."/>
            <person name="Arachchi H.M."/>
            <person name="Berlin A."/>
            <person name="Brown A."/>
            <person name="Chapman S.B."/>
            <person name="Chen Z."/>
            <person name="Dunbar C."/>
            <person name="Freedman E."/>
            <person name="Gearin G."/>
            <person name="Goldberg J."/>
            <person name="Griggs A."/>
            <person name="Gujja S."/>
            <person name="Heiman D."/>
            <person name="Howarth C."/>
            <person name="Larson L."/>
            <person name="Lui A."/>
            <person name="MacDonald P.J.P."/>
            <person name="Montmayeur A."/>
            <person name="Murphy C."/>
            <person name="Neiman D."/>
            <person name="Pearson M."/>
            <person name="Priest M."/>
            <person name="Roberts A."/>
            <person name="Saif S."/>
            <person name="Shea T."/>
            <person name="Shenoy N."/>
            <person name="Sisk P."/>
            <person name="Stolte C."/>
            <person name="Sykes S."/>
            <person name="Wortman J."/>
            <person name="Nusbaum C."/>
            <person name="Birren B."/>
        </authorList>
    </citation>
    <scope>NUCLEOTIDE SEQUENCE [LARGE SCALE GENOMIC DNA]</scope>
    <source>
        <strain evidence="12 13">C505</strain>
    </source>
</reference>
<feature type="compositionally biased region" description="Pro residues" evidence="10">
    <location>
        <begin position="1"/>
        <end position="10"/>
    </location>
</feature>
<dbReference type="InterPro" id="IPR002934">
    <property type="entry name" value="Polymerase_NTP_transf_dom"/>
</dbReference>
<keyword evidence="2" id="KW-1277">Toxin-antitoxin system</keyword>
<evidence type="ECO:0000256" key="3">
    <source>
        <dbReference type="ARBA" id="ARBA00022679"/>
    </source>
</evidence>
<dbReference type="Pfam" id="PF01381">
    <property type="entry name" value="HTH_3"/>
    <property type="match status" value="1"/>
</dbReference>
<proteinExistence type="inferred from homology"/>
<organism evidence="12 13">
    <name type="scientific">Actinomyces viscosus C505</name>
    <dbReference type="NCBI Taxonomy" id="562973"/>
    <lineage>
        <taxon>Bacteria</taxon>
        <taxon>Bacillati</taxon>
        <taxon>Actinomycetota</taxon>
        <taxon>Actinomycetes</taxon>
        <taxon>Actinomycetales</taxon>
        <taxon>Actinomycetaceae</taxon>
        <taxon>Actinomyces</taxon>
    </lineage>
</organism>
<dbReference type="SMART" id="SM00530">
    <property type="entry name" value="HTH_XRE"/>
    <property type="match status" value="1"/>
</dbReference>
<dbReference type="eggNOG" id="COG1669">
    <property type="taxonomic scope" value="Bacteria"/>
</dbReference>
<dbReference type="GO" id="GO:0016779">
    <property type="term" value="F:nucleotidyltransferase activity"/>
    <property type="evidence" value="ECO:0007669"/>
    <property type="project" value="UniProtKB-KW"/>
</dbReference>
<keyword evidence="8" id="KW-0460">Magnesium</keyword>
<comment type="caution">
    <text evidence="12">The sequence shown here is derived from an EMBL/GenBank/DDBJ whole genome shotgun (WGS) entry which is preliminary data.</text>
</comment>
<feature type="compositionally biased region" description="Low complexity" evidence="10">
    <location>
        <begin position="11"/>
        <end position="21"/>
    </location>
</feature>
<dbReference type="Gene3D" id="1.10.260.40">
    <property type="entry name" value="lambda repressor-like DNA-binding domains"/>
    <property type="match status" value="1"/>
</dbReference>
<dbReference type="PROSITE" id="PS50943">
    <property type="entry name" value="HTH_CROC1"/>
    <property type="match status" value="1"/>
</dbReference>
<dbReference type="Gene3D" id="3.30.460.10">
    <property type="entry name" value="Beta Polymerase, domain 2"/>
    <property type="match status" value="1"/>
</dbReference>
<dbReference type="CDD" id="cd05403">
    <property type="entry name" value="NT_KNTase_like"/>
    <property type="match status" value="1"/>
</dbReference>
<evidence type="ECO:0000256" key="10">
    <source>
        <dbReference type="SAM" id="MobiDB-lite"/>
    </source>
</evidence>
<keyword evidence="3" id="KW-0808">Transferase</keyword>
<keyword evidence="7" id="KW-0067">ATP-binding</keyword>
<evidence type="ECO:0000256" key="5">
    <source>
        <dbReference type="ARBA" id="ARBA00022723"/>
    </source>
</evidence>
<dbReference type="InterPro" id="IPR010982">
    <property type="entry name" value="Lambda_DNA-bd_dom_sf"/>
</dbReference>
<protein>
    <recommendedName>
        <fullName evidence="11">HTH cro/C1-type domain-containing protein</fullName>
    </recommendedName>
</protein>
<dbReference type="AlphaFoldDB" id="T5LVD3"/>
<dbReference type="GO" id="GO:0005524">
    <property type="term" value="F:ATP binding"/>
    <property type="evidence" value="ECO:0007669"/>
    <property type="project" value="UniProtKB-KW"/>
</dbReference>
<dbReference type="SUPFAM" id="SSF47413">
    <property type="entry name" value="lambda repressor-like DNA-binding domains"/>
    <property type="match status" value="1"/>
</dbReference>
<sequence>MLPRLTPPPSASTGRSTSTSALRRRTRAGRGAAATDACGGPDSERRMSRTAFRAEDVLLLQTTRLRPQSSGGQRSPRRESTFSIDVVEGPEWLVVPYADLMGRFRTDDAPALIRAARLDAGLSRVQLAQRAGLNESVLTQVESGARAVSDELLEVVLRAAGYRPSLPLAMQADEILACAESHGLSNLRVFGSSVRGEDDFDSDIDLLVTPSTGTDLFDLALFVDDVERLTGFPADVVSDSPLPVQLAGAAREAVPL</sequence>
<dbReference type="CDD" id="cd00093">
    <property type="entry name" value="HTH_XRE"/>
    <property type="match status" value="1"/>
</dbReference>
<dbReference type="PANTHER" id="PTHR33571">
    <property type="entry name" value="SSL8005 PROTEIN"/>
    <property type="match status" value="1"/>
</dbReference>
<evidence type="ECO:0000256" key="6">
    <source>
        <dbReference type="ARBA" id="ARBA00022741"/>
    </source>
</evidence>
<evidence type="ECO:0000259" key="11">
    <source>
        <dbReference type="PROSITE" id="PS50943"/>
    </source>
</evidence>
<evidence type="ECO:0000256" key="4">
    <source>
        <dbReference type="ARBA" id="ARBA00022695"/>
    </source>
</evidence>
<dbReference type="GO" id="GO:0046872">
    <property type="term" value="F:metal ion binding"/>
    <property type="evidence" value="ECO:0007669"/>
    <property type="project" value="UniProtKB-KW"/>
</dbReference>
<evidence type="ECO:0000256" key="2">
    <source>
        <dbReference type="ARBA" id="ARBA00022649"/>
    </source>
</evidence>
<feature type="domain" description="HTH cro/C1-type" evidence="11">
    <location>
        <begin position="113"/>
        <end position="154"/>
    </location>
</feature>
<keyword evidence="5" id="KW-0479">Metal-binding</keyword>
<keyword evidence="4" id="KW-0548">Nucleotidyltransferase</keyword>
<evidence type="ECO:0000313" key="12">
    <source>
        <dbReference type="EMBL" id="EQM96837.1"/>
    </source>
</evidence>
<dbReference type="Proteomes" id="UP000004668">
    <property type="component" value="Unassembled WGS sequence"/>
</dbReference>
<reference evidence="13" key="1">
    <citation type="submission" date="2010-02" db="EMBL/GenBank/DDBJ databases">
        <title>The Genome Sequence of Prevotella oris strain C735.</title>
        <authorList>
            <consortium name="The Broad Institute Genome Sequencing Platform"/>
            <person name="Ward D."/>
            <person name="Feldgarden M."/>
            <person name="Earl A."/>
            <person name="Young S.K."/>
            <person name="Zeng Q."/>
            <person name="Koehrsen M."/>
            <person name="Alvarado L."/>
            <person name="Berlin A."/>
            <person name="Bochicchio J."/>
            <person name="Borenstein D."/>
            <person name="Chapman S.B."/>
            <person name="Chen Z."/>
            <person name="Engels R."/>
            <person name="Freedman E."/>
            <person name="Gellesch M."/>
            <person name="Goldberg J."/>
            <person name="Griggs A."/>
            <person name="Gujja S."/>
            <person name="Heilman E."/>
            <person name="Heiman D."/>
            <person name="Hepburn T."/>
            <person name="Howarth C."/>
            <person name="Jen D."/>
            <person name="Larson L."/>
            <person name="Mehta T."/>
            <person name="Park D."/>
            <person name="Pearson M."/>
            <person name="Roberts A."/>
            <person name="Saif S."/>
            <person name="Shea T."/>
            <person name="Shenoy N."/>
            <person name="Sisk P."/>
            <person name="Stolte C."/>
            <person name="Sykes S."/>
            <person name="Thomson T."/>
            <person name="Walk T."/>
            <person name="White J."/>
            <person name="Yandava C."/>
            <person name="Sibley C.D."/>
            <person name="Field T.R."/>
            <person name="Grinwis M."/>
            <person name="Eshaghurshan C.S."/>
            <person name="Surette M.G."/>
            <person name="Haas B."/>
            <person name="Nusbaum C."/>
            <person name="Birren B."/>
        </authorList>
    </citation>
    <scope>NUCLEOTIDE SEQUENCE [LARGE SCALE GENOMIC DNA]</scope>
    <source>
        <strain evidence="13">C505</strain>
    </source>
</reference>
<keyword evidence="6" id="KW-0547">Nucleotide-binding</keyword>
<name>T5LVD3_ACTVI</name>
<gene>
    <name evidence="12" type="ORF">HMPREF0059_02685</name>
</gene>
<evidence type="ECO:0000313" key="13">
    <source>
        <dbReference type="Proteomes" id="UP000004668"/>
    </source>
</evidence>
<dbReference type="GO" id="GO:0003677">
    <property type="term" value="F:DNA binding"/>
    <property type="evidence" value="ECO:0007669"/>
    <property type="project" value="InterPro"/>
</dbReference>
<dbReference type="InterPro" id="IPR043519">
    <property type="entry name" value="NT_sf"/>
</dbReference>
<dbReference type="Pfam" id="PF01909">
    <property type="entry name" value="NTP_transf_2"/>
    <property type="match status" value="1"/>
</dbReference>
<evidence type="ECO:0000256" key="8">
    <source>
        <dbReference type="ARBA" id="ARBA00022842"/>
    </source>
</evidence>
<dbReference type="PANTHER" id="PTHR33571:SF12">
    <property type="entry name" value="BSL3053 PROTEIN"/>
    <property type="match status" value="1"/>
</dbReference>
<comment type="similarity">
    <text evidence="9">Belongs to the MntA antitoxin family.</text>
</comment>